<dbReference type="VEuPathDB" id="FungiDB:JI435_135000"/>
<accession>A0A7U2NQF6</accession>
<evidence type="ECO:0000313" key="3">
    <source>
        <dbReference type="EMBL" id="QRD06598.1"/>
    </source>
</evidence>
<name>A0A7U2NQF6_PHANO</name>
<dbReference type="InterPro" id="IPR032710">
    <property type="entry name" value="NTF2-like_dom_sf"/>
</dbReference>
<protein>
    <recommendedName>
        <fullName evidence="2">SnoaL-like domain-containing protein</fullName>
    </recommendedName>
</protein>
<evidence type="ECO:0000313" key="4">
    <source>
        <dbReference type="Proteomes" id="UP000663193"/>
    </source>
</evidence>
<keyword evidence="4" id="KW-1185">Reference proteome</keyword>
<reference evidence="4" key="1">
    <citation type="journal article" date="2021" name="BMC Genomics">
        <title>Chromosome-level genome assembly and manually-curated proteome of model necrotroph Parastagonospora nodorum Sn15 reveals a genome-wide trove of candidate effector homologs, and redundancy of virulence-related functions within an accessory chromosome.</title>
        <authorList>
            <person name="Bertazzoni S."/>
            <person name="Jones D.A.B."/>
            <person name="Phan H.T."/>
            <person name="Tan K.-C."/>
            <person name="Hane J.K."/>
        </authorList>
    </citation>
    <scope>NUCLEOTIDE SEQUENCE [LARGE SCALE GENOMIC DNA]</scope>
    <source>
        <strain evidence="4">SN15 / ATCC MYA-4574 / FGSC 10173)</strain>
    </source>
</reference>
<feature type="chain" id="PRO_5034349614" description="SnoaL-like domain-containing protein" evidence="1">
    <location>
        <begin position="19"/>
        <end position="176"/>
    </location>
</feature>
<dbReference type="Gene3D" id="3.10.450.50">
    <property type="match status" value="1"/>
</dbReference>
<dbReference type="Pfam" id="PF13577">
    <property type="entry name" value="SnoaL_4"/>
    <property type="match status" value="1"/>
</dbReference>
<dbReference type="AlphaFoldDB" id="A0A7U2NQF6"/>
<sequence>MKLLSFIAPACLLGTAASIDMSKYSAGPGVESEFKSFVQALYASTEDPAVRETFADYFTTNGTLIVRGIVATGADEIIALKEKLLPPAGNKHWNHKPNVTTVDSETATQKTYQVLGVIQSTYDGGNCSQAYYSTRFTVTKDVSGIPQIAPHSGSLVSYDDFIIEPSQTPTDIPCEK</sequence>
<feature type="signal peptide" evidence="1">
    <location>
        <begin position="1"/>
        <end position="18"/>
    </location>
</feature>
<organism evidence="3 4">
    <name type="scientific">Phaeosphaeria nodorum (strain SN15 / ATCC MYA-4574 / FGSC 10173)</name>
    <name type="common">Glume blotch fungus</name>
    <name type="synonym">Parastagonospora nodorum</name>
    <dbReference type="NCBI Taxonomy" id="321614"/>
    <lineage>
        <taxon>Eukaryota</taxon>
        <taxon>Fungi</taxon>
        <taxon>Dikarya</taxon>
        <taxon>Ascomycota</taxon>
        <taxon>Pezizomycotina</taxon>
        <taxon>Dothideomycetes</taxon>
        <taxon>Pleosporomycetidae</taxon>
        <taxon>Pleosporales</taxon>
        <taxon>Pleosporineae</taxon>
        <taxon>Phaeosphaeriaceae</taxon>
        <taxon>Parastagonospora</taxon>
    </lineage>
</organism>
<evidence type="ECO:0000259" key="2">
    <source>
        <dbReference type="Pfam" id="PF13577"/>
    </source>
</evidence>
<dbReference type="SUPFAM" id="SSF54427">
    <property type="entry name" value="NTF2-like"/>
    <property type="match status" value="1"/>
</dbReference>
<dbReference type="KEGG" id="pno:SNOG_13500"/>
<evidence type="ECO:0000256" key="1">
    <source>
        <dbReference type="SAM" id="SignalP"/>
    </source>
</evidence>
<feature type="domain" description="SnoaL-like" evidence="2">
    <location>
        <begin position="39"/>
        <end position="125"/>
    </location>
</feature>
<dbReference type="OrthoDB" id="5176208at2759"/>
<proteinExistence type="predicted"/>
<dbReference type="PANTHER" id="PTHR39401">
    <property type="entry name" value="SNOAL-LIKE DOMAIN-CONTAINING PROTEIN"/>
    <property type="match status" value="1"/>
</dbReference>
<dbReference type="RefSeq" id="XP_001803709.1">
    <property type="nucleotide sequence ID" value="XM_001803657.1"/>
</dbReference>
<gene>
    <name evidence="3" type="ORF">JI435_135000</name>
</gene>
<dbReference type="InterPro" id="IPR037401">
    <property type="entry name" value="SnoaL-like"/>
</dbReference>
<dbReference type="Proteomes" id="UP000663193">
    <property type="component" value="Chromosome 21"/>
</dbReference>
<keyword evidence="1" id="KW-0732">Signal</keyword>
<dbReference type="EMBL" id="CP069043">
    <property type="protein sequence ID" value="QRD06598.1"/>
    <property type="molecule type" value="Genomic_DNA"/>
</dbReference>
<dbReference type="PANTHER" id="PTHR39401:SF1">
    <property type="entry name" value="SNOAL-LIKE DOMAIN-CONTAINING PROTEIN"/>
    <property type="match status" value="1"/>
</dbReference>